<dbReference type="PANTHER" id="PTHR13391">
    <property type="entry name" value="MITOCHONDRIAL DISTRIBUTION REGULATOR MISATO"/>
    <property type="match status" value="1"/>
</dbReference>
<dbReference type="EMBL" id="KB454529">
    <property type="protein sequence ID" value="EME27676.1"/>
    <property type="molecule type" value="Genomic_DNA"/>
</dbReference>
<dbReference type="InterPro" id="IPR049942">
    <property type="entry name" value="DML1/Misato"/>
</dbReference>
<keyword evidence="2" id="KW-1185">Reference proteome</keyword>
<evidence type="ECO:0000313" key="1">
    <source>
        <dbReference type="EMBL" id="EME27676.1"/>
    </source>
</evidence>
<reference evidence="2" key="1">
    <citation type="journal article" date="2013" name="Science">
        <title>Gene transfer from bacteria and archaea facilitated evolution of an extremophilic eukaryote.</title>
        <authorList>
            <person name="Schonknecht G."/>
            <person name="Chen W.H."/>
            <person name="Ternes C.M."/>
            <person name="Barbier G.G."/>
            <person name="Shrestha R.P."/>
            <person name="Stanke M."/>
            <person name="Brautigam A."/>
            <person name="Baker B.J."/>
            <person name="Banfield J.F."/>
            <person name="Garavito R.M."/>
            <person name="Carr K."/>
            <person name="Wilkerson C."/>
            <person name="Rensing S.A."/>
            <person name="Gagneul D."/>
            <person name="Dickenson N.E."/>
            <person name="Oesterhelt C."/>
            <person name="Lercher M.J."/>
            <person name="Weber A.P."/>
        </authorList>
    </citation>
    <scope>NUCLEOTIDE SEQUENCE [LARGE SCALE GENOMIC DNA]</scope>
    <source>
        <strain evidence="2">074W</strain>
    </source>
</reference>
<dbReference type="OrthoDB" id="271881at2759"/>
<dbReference type="GO" id="GO:0005737">
    <property type="term" value="C:cytoplasm"/>
    <property type="evidence" value="ECO:0007669"/>
    <property type="project" value="TreeGrafter"/>
</dbReference>
<dbReference type="Gramene" id="EME27676">
    <property type="protein sequence ID" value="EME27676"/>
    <property type="gene ID" value="Gasu_48200"/>
</dbReference>
<dbReference type="GeneID" id="17086566"/>
<sequence length="412" mass="47303">MFRLGLASWSGPIQKIRRSSGKSRKDFCENSVCSFDRKSLINPPSAVQSLQYFSQGVEAYKDKLGEEFLEHIRRELEFSDRLGGFQFIVDTFSGLCGFASELFYGLKDEFHCKVPSILFGCSAENSHIVPSKAYNEAKLLPSLLENNVHYVPLHYWKVRSTDRTKDIWPKWAPDLAECSIHGRTCTLSAIALDCFYTLLIAPDAATKNVTLGYFLQSNRHSTMSRISLLPLCSTQSSNKKWRVQKFITESFIQRKSPPLYTVELPFQRYTSEEENTKDMAMWIVRGTKWSQTLLSEIKGTTHSSLPEIKQLLLDATGRQEESFIHTEPFGFRRIVNSVSNPNEAESTQPSFREGGPLEVIGEVSSNRVWNSRYYDMAIIQLKKYRNRKYFEEANLDDEIEQMIKAKDNLDNL</sequence>
<name>M2VWQ1_GALSU</name>
<dbReference type="PANTHER" id="PTHR13391:SF0">
    <property type="entry name" value="PROTEIN MISATO HOMOLOG 1"/>
    <property type="match status" value="1"/>
</dbReference>
<evidence type="ECO:0000313" key="2">
    <source>
        <dbReference type="Proteomes" id="UP000030680"/>
    </source>
</evidence>
<dbReference type="GO" id="GO:0007005">
    <property type="term" value="P:mitochondrion organization"/>
    <property type="evidence" value="ECO:0007669"/>
    <property type="project" value="InterPro"/>
</dbReference>
<dbReference type="AlphaFoldDB" id="M2VWQ1"/>
<proteinExistence type="predicted"/>
<accession>M2VWQ1</accession>
<dbReference type="Proteomes" id="UP000030680">
    <property type="component" value="Unassembled WGS sequence"/>
</dbReference>
<dbReference type="InterPro" id="IPR036525">
    <property type="entry name" value="Tubulin/FtsZ_GTPase_sf"/>
</dbReference>
<organism evidence="1 2">
    <name type="scientific">Galdieria sulphuraria</name>
    <name type="common">Red alga</name>
    <dbReference type="NCBI Taxonomy" id="130081"/>
    <lineage>
        <taxon>Eukaryota</taxon>
        <taxon>Rhodophyta</taxon>
        <taxon>Bangiophyceae</taxon>
        <taxon>Galdieriales</taxon>
        <taxon>Galdieriaceae</taxon>
        <taxon>Galdieria</taxon>
    </lineage>
</organism>
<protein>
    <submittedName>
        <fullName evidence="1">Uncharacterized protein</fullName>
    </submittedName>
</protein>
<dbReference type="Gene3D" id="3.40.50.1440">
    <property type="entry name" value="Tubulin/FtsZ, GTPase domain"/>
    <property type="match status" value="1"/>
</dbReference>
<dbReference type="RefSeq" id="XP_005704196.1">
    <property type="nucleotide sequence ID" value="XM_005704139.1"/>
</dbReference>
<dbReference type="KEGG" id="gsl:Gasu_48200"/>
<dbReference type="SUPFAM" id="SSF52490">
    <property type="entry name" value="Tubulin nucleotide-binding domain-like"/>
    <property type="match status" value="1"/>
</dbReference>
<gene>
    <name evidence="1" type="ORF">Gasu_48200</name>
</gene>